<feature type="domain" description="TIR" evidence="1">
    <location>
        <begin position="9"/>
        <end position="54"/>
    </location>
</feature>
<dbReference type="GO" id="GO:0007165">
    <property type="term" value="P:signal transduction"/>
    <property type="evidence" value="ECO:0007669"/>
    <property type="project" value="InterPro"/>
</dbReference>
<dbReference type="Pfam" id="PF01582">
    <property type="entry name" value="TIR"/>
    <property type="match status" value="1"/>
</dbReference>
<feature type="non-terminal residue" evidence="2">
    <location>
        <position position="57"/>
    </location>
</feature>
<name>A0A392SEN7_9FABA</name>
<protein>
    <submittedName>
        <fullName evidence="2">TMV resistance protein N-like</fullName>
    </submittedName>
</protein>
<sequence>MYRHEERYRKESEEVKTWRNALTRVCDLSGVHFKDETYESELIKKIVKDTLAKLAPA</sequence>
<dbReference type="InterPro" id="IPR000157">
    <property type="entry name" value="TIR_dom"/>
</dbReference>
<reference evidence="2 3" key="1">
    <citation type="journal article" date="2018" name="Front. Plant Sci.">
        <title>Red Clover (Trifolium pratense) and Zigzag Clover (T. medium) - A Picture of Genomic Similarities and Differences.</title>
        <authorList>
            <person name="Dluhosova J."/>
            <person name="Istvanek J."/>
            <person name="Nedelnik J."/>
            <person name="Repkova J."/>
        </authorList>
    </citation>
    <scope>NUCLEOTIDE SEQUENCE [LARGE SCALE GENOMIC DNA]</scope>
    <source>
        <strain evidence="3">cv. 10/8</strain>
        <tissue evidence="2">Leaf</tissue>
    </source>
</reference>
<keyword evidence="3" id="KW-1185">Reference proteome</keyword>
<evidence type="ECO:0000313" key="2">
    <source>
        <dbReference type="EMBL" id="MCI46912.1"/>
    </source>
</evidence>
<dbReference type="InterPro" id="IPR035897">
    <property type="entry name" value="Toll_tir_struct_dom_sf"/>
</dbReference>
<dbReference type="EMBL" id="LXQA010364546">
    <property type="protein sequence ID" value="MCI46912.1"/>
    <property type="molecule type" value="Genomic_DNA"/>
</dbReference>
<accession>A0A392SEN7</accession>
<dbReference type="Proteomes" id="UP000265520">
    <property type="component" value="Unassembled WGS sequence"/>
</dbReference>
<evidence type="ECO:0000259" key="1">
    <source>
        <dbReference type="Pfam" id="PF01582"/>
    </source>
</evidence>
<comment type="caution">
    <text evidence="2">The sequence shown here is derived from an EMBL/GenBank/DDBJ whole genome shotgun (WGS) entry which is preliminary data.</text>
</comment>
<dbReference type="AlphaFoldDB" id="A0A392SEN7"/>
<evidence type="ECO:0000313" key="3">
    <source>
        <dbReference type="Proteomes" id="UP000265520"/>
    </source>
</evidence>
<organism evidence="2 3">
    <name type="scientific">Trifolium medium</name>
    <dbReference type="NCBI Taxonomy" id="97028"/>
    <lineage>
        <taxon>Eukaryota</taxon>
        <taxon>Viridiplantae</taxon>
        <taxon>Streptophyta</taxon>
        <taxon>Embryophyta</taxon>
        <taxon>Tracheophyta</taxon>
        <taxon>Spermatophyta</taxon>
        <taxon>Magnoliopsida</taxon>
        <taxon>eudicotyledons</taxon>
        <taxon>Gunneridae</taxon>
        <taxon>Pentapetalae</taxon>
        <taxon>rosids</taxon>
        <taxon>fabids</taxon>
        <taxon>Fabales</taxon>
        <taxon>Fabaceae</taxon>
        <taxon>Papilionoideae</taxon>
        <taxon>50 kb inversion clade</taxon>
        <taxon>NPAAA clade</taxon>
        <taxon>Hologalegina</taxon>
        <taxon>IRL clade</taxon>
        <taxon>Trifolieae</taxon>
        <taxon>Trifolium</taxon>
    </lineage>
</organism>
<proteinExistence type="predicted"/>
<dbReference type="Gene3D" id="3.40.50.10140">
    <property type="entry name" value="Toll/interleukin-1 receptor homology (TIR) domain"/>
    <property type="match status" value="1"/>
</dbReference>